<organism evidence="1 2">
    <name type="scientific">Gordonia lacunae</name>
    <dbReference type="NCBI Taxonomy" id="417102"/>
    <lineage>
        <taxon>Bacteria</taxon>
        <taxon>Bacillati</taxon>
        <taxon>Actinomycetota</taxon>
        <taxon>Actinomycetes</taxon>
        <taxon>Mycobacteriales</taxon>
        <taxon>Gordoniaceae</taxon>
        <taxon>Gordonia</taxon>
    </lineage>
</organism>
<evidence type="ECO:0000313" key="1">
    <source>
        <dbReference type="EMBL" id="OUC76074.1"/>
    </source>
</evidence>
<dbReference type="Proteomes" id="UP000194632">
    <property type="component" value="Unassembled WGS sequence"/>
</dbReference>
<name>A0A243Q3Y5_9ACTN</name>
<dbReference type="OrthoDB" id="3214694at2"/>
<comment type="caution">
    <text evidence="1">The sequence shown here is derived from an EMBL/GenBank/DDBJ whole genome shotgun (WGS) entry which is preliminary data.</text>
</comment>
<dbReference type="InterPro" id="IPR023353">
    <property type="entry name" value="LemA-like_dom_sf"/>
</dbReference>
<dbReference type="GO" id="GO:0016787">
    <property type="term" value="F:hydrolase activity"/>
    <property type="evidence" value="ECO:0007669"/>
    <property type="project" value="UniProtKB-KW"/>
</dbReference>
<keyword evidence="2" id="KW-1185">Reference proteome</keyword>
<sequence length="181" mass="19846">MATWIVLGVVAVLLVMGWAYHTANRLDRLNVRVDLARQALESSLDRRAVVVRAVAAEMIAGDGGAGYRKSVDDDVAAQARELALLADRAERAAPSAREDAENAVSAALARTDPNRRSAALVVELADAETRVMMARRFYNDAVRDTRALAQRRPVRWLRLGGHATPPEYFEIIERVTPGQAD</sequence>
<dbReference type="Gene3D" id="1.20.1440.20">
    <property type="entry name" value="LemA-like domain"/>
    <property type="match status" value="1"/>
</dbReference>
<dbReference type="AlphaFoldDB" id="A0A243Q3Y5"/>
<accession>A0A243Q3Y5</accession>
<protein>
    <submittedName>
        <fullName evidence="1">NUDIX hydrolase</fullName>
    </submittedName>
</protein>
<proteinExistence type="predicted"/>
<keyword evidence="1" id="KW-0378">Hydrolase</keyword>
<evidence type="ECO:0000313" key="2">
    <source>
        <dbReference type="Proteomes" id="UP000194632"/>
    </source>
</evidence>
<dbReference type="RefSeq" id="WP_086537561.1">
    <property type="nucleotide sequence ID" value="NZ_JBLKRZ010000005.1"/>
</dbReference>
<gene>
    <name evidence="1" type="ORF">CA982_23540</name>
</gene>
<reference evidence="1 2" key="1">
    <citation type="submission" date="2017-05" db="EMBL/GenBank/DDBJ databases">
        <title>Biotechnological potential of actinobacteria isolated from South African environments.</title>
        <authorList>
            <person name="Le Roes-Hill M."/>
            <person name="Prins A."/>
            <person name="Durrell K.A."/>
        </authorList>
    </citation>
    <scope>NUCLEOTIDE SEQUENCE [LARGE SCALE GENOMIC DNA]</scope>
    <source>
        <strain evidence="1">BS2</strain>
    </source>
</reference>
<dbReference type="STRING" id="417102.CA982_23540"/>
<dbReference type="SUPFAM" id="SSF140478">
    <property type="entry name" value="LemA-like"/>
    <property type="match status" value="1"/>
</dbReference>
<dbReference type="EMBL" id="NGFO01000041">
    <property type="protein sequence ID" value="OUC76074.1"/>
    <property type="molecule type" value="Genomic_DNA"/>
</dbReference>